<comment type="caution">
    <text evidence="3">The sequence shown here is derived from an EMBL/GenBank/DDBJ whole genome shotgun (WGS) entry which is preliminary data.</text>
</comment>
<accession>A0A5M3XAS9</accession>
<gene>
    <name evidence="3" type="ORF">Aple_002040</name>
</gene>
<dbReference type="OrthoDB" id="7470921at2"/>
<dbReference type="Gene3D" id="6.10.30.10">
    <property type="match status" value="1"/>
</dbReference>
<evidence type="ECO:0000259" key="1">
    <source>
        <dbReference type="Pfam" id="PF01796"/>
    </source>
</evidence>
<dbReference type="Pfam" id="PF01796">
    <property type="entry name" value="OB_ChsH2_C"/>
    <property type="match status" value="1"/>
</dbReference>
<dbReference type="InterPro" id="IPR022002">
    <property type="entry name" value="ChsH2_Znr"/>
</dbReference>
<evidence type="ECO:0008006" key="5">
    <source>
        <dbReference type="Google" id="ProtNLM"/>
    </source>
</evidence>
<dbReference type="SUPFAM" id="SSF50249">
    <property type="entry name" value="Nucleic acid-binding proteins"/>
    <property type="match status" value="1"/>
</dbReference>
<dbReference type="Pfam" id="PF12172">
    <property type="entry name" value="zf-ChsH2"/>
    <property type="match status" value="1"/>
</dbReference>
<sequence>MSDVSAFQPVPDPLTAPFWDGARDGRLILARCPRCLAWQHPPLEMCRACAVRLRPEAAPLWGVVYSGTVMRHPAVPLYATPYTVVIVEVGGAGGPRIVARVADAEGDVAPGTRVDIAMRPLPGGDFMVPVALVGTPETGAPRS</sequence>
<keyword evidence="4" id="KW-1185">Reference proteome</keyword>
<dbReference type="PANTHER" id="PTHR34075">
    <property type="entry name" value="BLR3430 PROTEIN"/>
    <property type="match status" value="1"/>
</dbReference>
<dbReference type="Proteomes" id="UP000377595">
    <property type="component" value="Unassembled WGS sequence"/>
</dbReference>
<proteinExistence type="predicted"/>
<feature type="domain" description="ChsH2 rubredoxin-like zinc ribbon" evidence="2">
    <location>
        <begin position="19"/>
        <end position="50"/>
    </location>
</feature>
<evidence type="ECO:0000259" key="2">
    <source>
        <dbReference type="Pfam" id="PF12172"/>
    </source>
</evidence>
<dbReference type="InterPro" id="IPR012340">
    <property type="entry name" value="NA-bd_OB-fold"/>
</dbReference>
<organism evidence="3 4">
    <name type="scientific">Acrocarpospora pleiomorpha</name>
    <dbReference type="NCBI Taxonomy" id="90975"/>
    <lineage>
        <taxon>Bacteria</taxon>
        <taxon>Bacillati</taxon>
        <taxon>Actinomycetota</taxon>
        <taxon>Actinomycetes</taxon>
        <taxon>Streptosporangiales</taxon>
        <taxon>Streptosporangiaceae</taxon>
        <taxon>Acrocarpospora</taxon>
    </lineage>
</organism>
<reference evidence="3 4" key="1">
    <citation type="submission" date="2019-10" db="EMBL/GenBank/DDBJ databases">
        <title>Whole genome shotgun sequence of Acrocarpospora pleiomorpha NBRC 16267.</title>
        <authorList>
            <person name="Ichikawa N."/>
            <person name="Kimura A."/>
            <person name="Kitahashi Y."/>
            <person name="Komaki H."/>
            <person name="Oguchi A."/>
        </authorList>
    </citation>
    <scope>NUCLEOTIDE SEQUENCE [LARGE SCALE GENOMIC DNA]</scope>
    <source>
        <strain evidence="3 4">NBRC 16267</strain>
    </source>
</reference>
<evidence type="ECO:0000313" key="4">
    <source>
        <dbReference type="Proteomes" id="UP000377595"/>
    </source>
</evidence>
<dbReference type="EMBL" id="BLAF01000004">
    <property type="protein sequence ID" value="GES17309.1"/>
    <property type="molecule type" value="Genomic_DNA"/>
</dbReference>
<dbReference type="AlphaFoldDB" id="A0A5M3XAS9"/>
<name>A0A5M3XAS9_9ACTN</name>
<dbReference type="PANTHER" id="PTHR34075:SF5">
    <property type="entry name" value="BLR3430 PROTEIN"/>
    <property type="match status" value="1"/>
</dbReference>
<protein>
    <recommendedName>
        <fullName evidence="5">DNA-binding protein</fullName>
    </recommendedName>
</protein>
<evidence type="ECO:0000313" key="3">
    <source>
        <dbReference type="EMBL" id="GES17309.1"/>
    </source>
</evidence>
<feature type="domain" description="ChsH2 C-terminal OB-fold" evidence="1">
    <location>
        <begin position="61"/>
        <end position="118"/>
    </location>
</feature>
<dbReference type="InterPro" id="IPR002878">
    <property type="entry name" value="ChsH2_C"/>
</dbReference>
<dbReference type="InterPro" id="IPR052513">
    <property type="entry name" value="Thioester_dehydratase-like"/>
</dbReference>
<dbReference type="RefSeq" id="WP_155342497.1">
    <property type="nucleotide sequence ID" value="NZ_BAAAHM010000001.1"/>
</dbReference>